<evidence type="ECO:0000313" key="1">
    <source>
        <dbReference type="EMBL" id="GGV01888.1"/>
    </source>
</evidence>
<dbReference type="Proteomes" id="UP000654471">
    <property type="component" value="Unassembled WGS sequence"/>
</dbReference>
<dbReference type="InterPro" id="IPR008949">
    <property type="entry name" value="Isoprenoid_synthase_dom_sf"/>
</dbReference>
<proteinExistence type="predicted"/>
<accession>A0ABQ2VP31</accession>
<dbReference type="SUPFAM" id="SSF48576">
    <property type="entry name" value="Terpenoid synthases"/>
    <property type="match status" value="1"/>
</dbReference>
<name>A0ABQ2VP31_9ACTN</name>
<evidence type="ECO:0000313" key="2">
    <source>
        <dbReference type="Proteomes" id="UP000654471"/>
    </source>
</evidence>
<dbReference type="Gene3D" id="1.10.600.10">
    <property type="entry name" value="Farnesyl Diphosphate Synthase"/>
    <property type="match status" value="1"/>
</dbReference>
<reference evidence="2" key="1">
    <citation type="journal article" date="2019" name="Int. J. Syst. Evol. Microbiol.">
        <title>The Global Catalogue of Microorganisms (GCM) 10K type strain sequencing project: providing services to taxonomists for standard genome sequencing and annotation.</title>
        <authorList>
            <consortium name="The Broad Institute Genomics Platform"/>
            <consortium name="The Broad Institute Genome Sequencing Center for Infectious Disease"/>
            <person name="Wu L."/>
            <person name="Ma J."/>
        </authorList>
    </citation>
    <scope>NUCLEOTIDE SEQUENCE [LARGE SCALE GENOMIC DNA]</scope>
    <source>
        <strain evidence="2">JCM 3399</strain>
    </source>
</reference>
<keyword evidence="2" id="KW-1185">Reference proteome</keyword>
<dbReference type="EMBL" id="BMRP01000074">
    <property type="protein sequence ID" value="GGV01888.1"/>
    <property type="molecule type" value="Genomic_DNA"/>
</dbReference>
<organism evidence="1 2">
    <name type="scientific">Streptomyces albospinus</name>
    <dbReference type="NCBI Taxonomy" id="285515"/>
    <lineage>
        <taxon>Bacteria</taxon>
        <taxon>Bacillati</taxon>
        <taxon>Actinomycetota</taxon>
        <taxon>Actinomycetes</taxon>
        <taxon>Kitasatosporales</taxon>
        <taxon>Streptomycetaceae</taxon>
        <taxon>Streptomyces</taxon>
    </lineage>
</organism>
<protein>
    <submittedName>
        <fullName evidence="1">Uncharacterized protein</fullName>
    </submittedName>
</protein>
<dbReference type="Pfam" id="PF19086">
    <property type="entry name" value="Terpene_syn_C_2"/>
    <property type="match status" value="1"/>
</dbReference>
<sequence>MRPIRVLVESAADHIMYVNDIFSSNKEIAHLDLHNNVHIIHTTLGLGRQEPVDFVNLLATSQISLHEHVVEHELPALLDQLTPDEKPLQHEIRRWIRQLEGSMAASLKWHQVSYRYHDVEL</sequence>
<comment type="caution">
    <text evidence="1">The sequence shown here is derived from an EMBL/GenBank/DDBJ whole genome shotgun (WGS) entry which is preliminary data.</text>
</comment>
<gene>
    <name evidence="1" type="ORF">GCM10010211_81490</name>
</gene>